<proteinExistence type="inferred from homology"/>
<dbReference type="AlphaFoldDB" id="A0A165QWN6"/>
<keyword evidence="2" id="KW-0285">Flavoprotein</keyword>
<accession>A0A165QWN6</accession>
<evidence type="ECO:0000313" key="8">
    <source>
        <dbReference type="Proteomes" id="UP000076727"/>
    </source>
</evidence>
<protein>
    <submittedName>
        <fullName evidence="7">FMN-linked oxidoreductase</fullName>
    </submittedName>
</protein>
<gene>
    <name evidence="7" type="ORF">DAEQUDRAFT_726010</name>
</gene>
<sequence>MPNRLVKAAMYEHMSALFGGPPNATHLALYTRWAAGGWGMVCTGNVQVCSDHLTLGRDMVVPVSLTAETIEPYAQLARVIHYGSSDGEGKGEPGTLAIMQLSHPGRQSTNVIGGRWPFVPPLAPSAVPVGRVASKGEGYASALLSHLVHTVFFQTPRPMGLSDIENVVSSFVRGAELAAESGFDGVQLHAAHGYLISQFMSPKTNWREDRYGAPDNALRFLREIVCAIREHDKISSNFVLGVKLNAADYVDCRSGGQPAEQQNQALQHVCEIARWGMLDFIEVSGGDYEDPAFLTENKSGRQAFFTEFAREVKQTLASSQASNPPLILLTGGLRTLPRMSSVLDHDYADLLGIGRLSVLCPDLPRTLEAAKTGDFRDNCFPWEPLPEPDLASPTTAHAQHFVSRSLIPLITRCWAGLPVHFPKLVGAGAVMAWYMVMMRRIAANEEVDYSVGGVEAVLRMWLWLAPSSGRHIDGGFIACVLDSWWAMGMLGVFLGLVLGISFNP</sequence>
<evidence type="ECO:0000256" key="4">
    <source>
        <dbReference type="ARBA" id="ARBA00023002"/>
    </source>
</evidence>
<dbReference type="OrthoDB" id="1663137at2759"/>
<dbReference type="STRING" id="1314783.A0A165QWN6"/>
<keyword evidence="5" id="KW-1133">Transmembrane helix</keyword>
<feature type="transmembrane region" description="Helical" evidence="5">
    <location>
        <begin position="414"/>
        <end position="435"/>
    </location>
</feature>
<evidence type="ECO:0000256" key="3">
    <source>
        <dbReference type="ARBA" id="ARBA00022643"/>
    </source>
</evidence>
<keyword evidence="5" id="KW-0812">Transmembrane</keyword>
<evidence type="ECO:0000256" key="2">
    <source>
        <dbReference type="ARBA" id="ARBA00022630"/>
    </source>
</evidence>
<dbReference type="PANTHER" id="PTHR43656:SF2">
    <property type="entry name" value="BINDING OXIDOREDUCTASE, PUTATIVE (AFU_ORTHOLOGUE AFUA_2G08260)-RELATED"/>
    <property type="match status" value="1"/>
</dbReference>
<evidence type="ECO:0000256" key="5">
    <source>
        <dbReference type="SAM" id="Phobius"/>
    </source>
</evidence>
<keyword evidence="8" id="KW-1185">Reference proteome</keyword>
<evidence type="ECO:0000313" key="7">
    <source>
        <dbReference type="EMBL" id="KZT70023.1"/>
    </source>
</evidence>
<dbReference type="EMBL" id="KV429054">
    <property type="protein sequence ID" value="KZT70023.1"/>
    <property type="molecule type" value="Genomic_DNA"/>
</dbReference>
<name>A0A165QWN6_9APHY</name>
<keyword evidence="4" id="KW-0560">Oxidoreductase</keyword>
<dbReference type="Gene3D" id="3.20.20.70">
    <property type="entry name" value="Aldolase class I"/>
    <property type="match status" value="1"/>
</dbReference>
<dbReference type="Pfam" id="PF00724">
    <property type="entry name" value="Oxidored_FMN"/>
    <property type="match status" value="1"/>
</dbReference>
<organism evidence="7 8">
    <name type="scientific">Daedalea quercina L-15889</name>
    <dbReference type="NCBI Taxonomy" id="1314783"/>
    <lineage>
        <taxon>Eukaryota</taxon>
        <taxon>Fungi</taxon>
        <taxon>Dikarya</taxon>
        <taxon>Basidiomycota</taxon>
        <taxon>Agaricomycotina</taxon>
        <taxon>Agaricomycetes</taxon>
        <taxon>Polyporales</taxon>
        <taxon>Fomitopsis</taxon>
    </lineage>
</organism>
<dbReference type="Proteomes" id="UP000076727">
    <property type="component" value="Unassembled WGS sequence"/>
</dbReference>
<dbReference type="InterPro" id="IPR051799">
    <property type="entry name" value="NADH_flavin_oxidoreductase"/>
</dbReference>
<reference evidence="7 8" key="1">
    <citation type="journal article" date="2016" name="Mol. Biol. Evol.">
        <title>Comparative Genomics of Early-Diverging Mushroom-Forming Fungi Provides Insights into the Origins of Lignocellulose Decay Capabilities.</title>
        <authorList>
            <person name="Nagy L.G."/>
            <person name="Riley R."/>
            <person name="Tritt A."/>
            <person name="Adam C."/>
            <person name="Daum C."/>
            <person name="Floudas D."/>
            <person name="Sun H."/>
            <person name="Yadav J.S."/>
            <person name="Pangilinan J."/>
            <person name="Larsson K.H."/>
            <person name="Matsuura K."/>
            <person name="Barry K."/>
            <person name="Labutti K."/>
            <person name="Kuo R."/>
            <person name="Ohm R.A."/>
            <person name="Bhattacharya S.S."/>
            <person name="Shirouzu T."/>
            <person name="Yoshinaga Y."/>
            <person name="Martin F.M."/>
            <person name="Grigoriev I.V."/>
            <person name="Hibbett D.S."/>
        </authorList>
    </citation>
    <scope>NUCLEOTIDE SEQUENCE [LARGE SCALE GENOMIC DNA]</scope>
    <source>
        <strain evidence="7 8">L-15889</strain>
    </source>
</reference>
<comment type="similarity">
    <text evidence="1">Belongs to the NADH:flavin oxidoreductase/NADH oxidase family.</text>
</comment>
<dbReference type="SUPFAM" id="SSF51395">
    <property type="entry name" value="FMN-linked oxidoreductases"/>
    <property type="match status" value="1"/>
</dbReference>
<dbReference type="InterPro" id="IPR013785">
    <property type="entry name" value="Aldolase_TIM"/>
</dbReference>
<dbReference type="PANTHER" id="PTHR43656">
    <property type="entry name" value="BINDING OXIDOREDUCTASE, PUTATIVE (AFU_ORTHOLOGUE AFUA_2G08260)-RELATED"/>
    <property type="match status" value="1"/>
</dbReference>
<evidence type="ECO:0000256" key="1">
    <source>
        <dbReference type="ARBA" id="ARBA00005979"/>
    </source>
</evidence>
<evidence type="ECO:0000259" key="6">
    <source>
        <dbReference type="Pfam" id="PF00724"/>
    </source>
</evidence>
<feature type="domain" description="NADH:flavin oxidoreductase/NADH oxidase N-terminal" evidence="6">
    <location>
        <begin position="3"/>
        <end position="369"/>
    </location>
</feature>
<feature type="transmembrane region" description="Helical" evidence="5">
    <location>
        <begin position="484"/>
        <end position="502"/>
    </location>
</feature>
<keyword evidence="5" id="KW-0472">Membrane</keyword>
<keyword evidence="3" id="KW-0288">FMN</keyword>
<dbReference type="GO" id="GO:0016491">
    <property type="term" value="F:oxidoreductase activity"/>
    <property type="evidence" value="ECO:0007669"/>
    <property type="project" value="UniProtKB-KW"/>
</dbReference>
<dbReference type="GO" id="GO:0010181">
    <property type="term" value="F:FMN binding"/>
    <property type="evidence" value="ECO:0007669"/>
    <property type="project" value="InterPro"/>
</dbReference>
<dbReference type="InterPro" id="IPR001155">
    <property type="entry name" value="OxRdtase_FMN_N"/>
</dbReference>